<feature type="transmembrane region" description="Helical" evidence="1">
    <location>
        <begin position="153"/>
        <end position="171"/>
    </location>
</feature>
<keyword evidence="1" id="KW-0472">Membrane</keyword>
<dbReference type="EMBL" id="MN740081">
    <property type="protein sequence ID" value="QHT87068.1"/>
    <property type="molecule type" value="Genomic_DNA"/>
</dbReference>
<organism evidence="2">
    <name type="scientific">viral metagenome</name>
    <dbReference type="NCBI Taxonomy" id="1070528"/>
    <lineage>
        <taxon>unclassified sequences</taxon>
        <taxon>metagenomes</taxon>
        <taxon>organismal metagenomes</taxon>
    </lineage>
</organism>
<keyword evidence="1" id="KW-1133">Transmembrane helix</keyword>
<name>A0A6C0I247_9ZZZZ</name>
<feature type="transmembrane region" description="Helical" evidence="1">
    <location>
        <begin position="30"/>
        <end position="56"/>
    </location>
</feature>
<dbReference type="AlphaFoldDB" id="A0A6C0I247"/>
<evidence type="ECO:0000313" key="2">
    <source>
        <dbReference type="EMBL" id="QHT87068.1"/>
    </source>
</evidence>
<accession>A0A6C0I247</accession>
<evidence type="ECO:0000256" key="1">
    <source>
        <dbReference type="SAM" id="Phobius"/>
    </source>
</evidence>
<proteinExistence type="predicted"/>
<reference evidence="2" key="1">
    <citation type="journal article" date="2020" name="Nature">
        <title>Giant virus diversity and host interactions through global metagenomics.</title>
        <authorList>
            <person name="Schulz F."/>
            <person name="Roux S."/>
            <person name="Paez-Espino D."/>
            <person name="Jungbluth S."/>
            <person name="Walsh D.A."/>
            <person name="Denef V.J."/>
            <person name="McMahon K.D."/>
            <person name="Konstantinidis K.T."/>
            <person name="Eloe-Fadrosh E.A."/>
            <person name="Kyrpides N.C."/>
            <person name="Woyke T."/>
        </authorList>
    </citation>
    <scope>NUCLEOTIDE SEQUENCE</scope>
    <source>
        <strain evidence="2">GVMAG-M-3300023184-18</strain>
    </source>
</reference>
<sequence length="186" mass="21989">MMVSEPSEPPENTVTKLLATIAKSEENGTIFLNMFGSFKFLNILFMLFISGPFAFLKRNVLDAIQKNKGDNKYNIDGFFTMFSFASNDKFTNVCLYNWQIYPIKNSVTIININVKPLLIIKFIHSLYNIYIIIILFLIYFILSEKNSRHFNKINTRLCCYMLLKNSLYFYFYKLEERRENNDIKII</sequence>
<protein>
    <submittedName>
        <fullName evidence="2">Uncharacterized protein</fullName>
    </submittedName>
</protein>
<feature type="transmembrane region" description="Helical" evidence="1">
    <location>
        <begin position="118"/>
        <end position="141"/>
    </location>
</feature>
<keyword evidence="1" id="KW-0812">Transmembrane</keyword>